<comment type="caution">
    <text evidence="2">The sequence shown here is derived from an EMBL/GenBank/DDBJ whole genome shotgun (WGS) entry which is preliminary data.</text>
</comment>
<keyword evidence="3" id="KW-1185">Reference proteome</keyword>
<feature type="compositionally biased region" description="Polar residues" evidence="1">
    <location>
        <begin position="34"/>
        <end position="47"/>
    </location>
</feature>
<feature type="compositionally biased region" description="Basic and acidic residues" evidence="1">
    <location>
        <begin position="49"/>
        <end position="60"/>
    </location>
</feature>
<gene>
    <name evidence="2" type="ORF">P7K49_009955</name>
</gene>
<name>A0ABQ9VLG8_SAGOE</name>
<evidence type="ECO:0000313" key="2">
    <source>
        <dbReference type="EMBL" id="KAK2110209.1"/>
    </source>
</evidence>
<evidence type="ECO:0000256" key="1">
    <source>
        <dbReference type="SAM" id="MobiDB-lite"/>
    </source>
</evidence>
<feature type="region of interest" description="Disordered" evidence="1">
    <location>
        <begin position="34"/>
        <end position="60"/>
    </location>
</feature>
<organism evidence="2 3">
    <name type="scientific">Saguinus oedipus</name>
    <name type="common">Cotton-top tamarin</name>
    <name type="synonym">Oedipomidas oedipus</name>
    <dbReference type="NCBI Taxonomy" id="9490"/>
    <lineage>
        <taxon>Eukaryota</taxon>
        <taxon>Metazoa</taxon>
        <taxon>Chordata</taxon>
        <taxon>Craniata</taxon>
        <taxon>Vertebrata</taxon>
        <taxon>Euteleostomi</taxon>
        <taxon>Mammalia</taxon>
        <taxon>Eutheria</taxon>
        <taxon>Euarchontoglires</taxon>
        <taxon>Primates</taxon>
        <taxon>Haplorrhini</taxon>
        <taxon>Platyrrhini</taxon>
        <taxon>Cebidae</taxon>
        <taxon>Callitrichinae</taxon>
        <taxon>Saguinus</taxon>
    </lineage>
</organism>
<evidence type="ECO:0000313" key="3">
    <source>
        <dbReference type="Proteomes" id="UP001266305"/>
    </source>
</evidence>
<sequence length="60" mass="6642">MAILQTESSHALSSYSLGLYHGIVRCQAFAETNTADARSPDHQNASDVSEYHMSTELRDK</sequence>
<protein>
    <submittedName>
        <fullName evidence="2">Uncharacterized protein</fullName>
    </submittedName>
</protein>
<dbReference type="Proteomes" id="UP001266305">
    <property type="component" value="Unassembled WGS sequence"/>
</dbReference>
<proteinExistence type="predicted"/>
<dbReference type="EMBL" id="JASSZA010000005">
    <property type="protein sequence ID" value="KAK2110209.1"/>
    <property type="molecule type" value="Genomic_DNA"/>
</dbReference>
<reference evidence="2 3" key="1">
    <citation type="submission" date="2023-05" db="EMBL/GenBank/DDBJ databases">
        <title>B98-5 Cell Line De Novo Hybrid Assembly: An Optical Mapping Approach.</title>
        <authorList>
            <person name="Kananen K."/>
            <person name="Auerbach J.A."/>
            <person name="Kautto E."/>
            <person name="Blachly J.S."/>
        </authorList>
    </citation>
    <scope>NUCLEOTIDE SEQUENCE [LARGE SCALE GENOMIC DNA]</scope>
    <source>
        <strain evidence="2">B95-8</strain>
        <tissue evidence="2">Cell line</tissue>
    </source>
</reference>
<accession>A0ABQ9VLG8</accession>